<evidence type="ECO:0000313" key="2">
    <source>
        <dbReference type="EMBL" id="KAF5784475.1"/>
    </source>
</evidence>
<organism evidence="2 3">
    <name type="scientific">Helianthus annuus</name>
    <name type="common">Common sunflower</name>
    <dbReference type="NCBI Taxonomy" id="4232"/>
    <lineage>
        <taxon>Eukaryota</taxon>
        <taxon>Viridiplantae</taxon>
        <taxon>Streptophyta</taxon>
        <taxon>Embryophyta</taxon>
        <taxon>Tracheophyta</taxon>
        <taxon>Spermatophyta</taxon>
        <taxon>Magnoliopsida</taxon>
        <taxon>eudicotyledons</taxon>
        <taxon>Gunneridae</taxon>
        <taxon>Pentapetalae</taxon>
        <taxon>asterids</taxon>
        <taxon>campanulids</taxon>
        <taxon>Asterales</taxon>
        <taxon>Asteraceae</taxon>
        <taxon>Asteroideae</taxon>
        <taxon>Heliantheae alliance</taxon>
        <taxon>Heliantheae</taxon>
        <taxon>Helianthus</taxon>
    </lineage>
</organism>
<evidence type="ECO:0008006" key="4">
    <source>
        <dbReference type="Google" id="ProtNLM"/>
    </source>
</evidence>
<keyword evidence="1" id="KW-0732">Signal</keyword>
<gene>
    <name evidence="2" type="ORF">HanXRQr2_Chr11g0519951</name>
</gene>
<sequence>MMSVCIRLNLMLTLALTLTLTTHLNQNLIVHTPERMLTGLMQTRELLRFHVCRNPGK</sequence>
<feature type="chain" id="PRO_5039920538" description="FAS1 domain-containing protein" evidence="1">
    <location>
        <begin position="18"/>
        <end position="57"/>
    </location>
</feature>
<reference evidence="2" key="2">
    <citation type="submission" date="2020-06" db="EMBL/GenBank/DDBJ databases">
        <title>Helianthus annuus Genome sequencing and assembly Release 2.</title>
        <authorList>
            <person name="Gouzy J."/>
            <person name="Langlade N."/>
            <person name="Munos S."/>
        </authorList>
    </citation>
    <scope>NUCLEOTIDE SEQUENCE</scope>
    <source>
        <tissue evidence="2">Leaves</tissue>
    </source>
</reference>
<dbReference type="AlphaFoldDB" id="A0A9K3N2I8"/>
<protein>
    <recommendedName>
        <fullName evidence="4">FAS1 domain-containing protein</fullName>
    </recommendedName>
</protein>
<comment type="caution">
    <text evidence="2">The sequence shown here is derived from an EMBL/GenBank/DDBJ whole genome shotgun (WGS) entry which is preliminary data.</text>
</comment>
<keyword evidence="3" id="KW-1185">Reference proteome</keyword>
<dbReference type="Proteomes" id="UP000215914">
    <property type="component" value="Unassembled WGS sequence"/>
</dbReference>
<evidence type="ECO:0000313" key="3">
    <source>
        <dbReference type="Proteomes" id="UP000215914"/>
    </source>
</evidence>
<accession>A0A9K3N2I8</accession>
<dbReference type="EMBL" id="MNCJ02000326">
    <property type="protein sequence ID" value="KAF5784475.1"/>
    <property type="molecule type" value="Genomic_DNA"/>
</dbReference>
<name>A0A9K3N2I8_HELAN</name>
<evidence type="ECO:0000256" key="1">
    <source>
        <dbReference type="SAM" id="SignalP"/>
    </source>
</evidence>
<reference evidence="2" key="1">
    <citation type="journal article" date="2017" name="Nature">
        <title>The sunflower genome provides insights into oil metabolism, flowering and Asterid evolution.</title>
        <authorList>
            <person name="Badouin H."/>
            <person name="Gouzy J."/>
            <person name="Grassa C.J."/>
            <person name="Murat F."/>
            <person name="Staton S.E."/>
            <person name="Cottret L."/>
            <person name="Lelandais-Briere C."/>
            <person name="Owens G.L."/>
            <person name="Carrere S."/>
            <person name="Mayjonade B."/>
            <person name="Legrand L."/>
            <person name="Gill N."/>
            <person name="Kane N.C."/>
            <person name="Bowers J.E."/>
            <person name="Hubner S."/>
            <person name="Bellec A."/>
            <person name="Berard A."/>
            <person name="Berges H."/>
            <person name="Blanchet N."/>
            <person name="Boniface M.C."/>
            <person name="Brunel D."/>
            <person name="Catrice O."/>
            <person name="Chaidir N."/>
            <person name="Claudel C."/>
            <person name="Donnadieu C."/>
            <person name="Faraut T."/>
            <person name="Fievet G."/>
            <person name="Helmstetter N."/>
            <person name="King M."/>
            <person name="Knapp S.J."/>
            <person name="Lai Z."/>
            <person name="Le Paslier M.C."/>
            <person name="Lippi Y."/>
            <person name="Lorenzon L."/>
            <person name="Mandel J.R."/>
            <person name="Marage G."/>
            <person name="Marchand G."/>
            <person name="Marquand E."/>
            <person name="Bret-Mestries E."/>
            <person name="Morien E."/>
            <person name="Nambeesan S."/>
            <person name="Nguyen T."/>
            <person name="Pegot-Espagnet P."/>
            <person name="Pouilly N."/>
            <person name="Raftis F."/>
            <person name="Sallet E."/>
            <person name="Schiex T."/>
            <person name="Thomas J."/>
            <person name="Vandecasteele C."/>
            <person name="Vares D."/>
            <person name="Vear F."/>
            <person name="Vautrin S."/>
            <person name="Crespi M."/>
            <person name="Mangin B."/>
            <person name="Burke J.M."/>
            <person name="Salse J."/>
            <person name="Munos S."/>
            <person name="Vincourt P."/>
            <person name="Rieseberg L.H."/>
            <person name="Langlade N.B."/>
        </authorList>
    </citation>
    <scope>NUCLEOTIDE SEQUENCE</scope>
    <source>
        <tissue evidence="2">Leaves</tissue>
    </source>
</reference>
<proteinExistence type="predicted"/>
<feature type="signal peptide" evidence="1">
    <location>
        <begin position="1"/>
        <end position="17"/>
    </location>
</feature>
<dbReference type="Gramene" id="mRNA:HanXRQr2_Chr11g0519951">
    <property type="protein sequence ID" value="CDS:HanXRQr2_Chr11g0519951.1"/>
    <property type="gene ID" value="HanXRQr2_Chr11g0519951"/>
</dbReference>